<dbReference type="Gene3D" id="2.20.25.10">
    <property type="match status" value="1"/>
</dbReference>
<dbReference type="CDD" id="cd10507">
    <property type="entry name" value="Zn-ribbon_RPA12"/>
    <property type="match status" value="1"/>
</dbReference>
<dbReference type="GO" id="GO:0008270">
    <property type="term" value="F:zinc ion binding"/>
    <property type="evidence" value="ECO:0007669"/>
    <property type="project" value="UniProtKB-KW"/>
</dbReference>
<keyword evidence="5 9" id="KW-0862">Zinc</keyword>
<reference evidence="14" key="1">
    <citation type="submission" date="2020-01" db="EMBL/GenBank/DDBJ databases">
        <authorList>
            <consortium name="DOE Joint Genome Institute"/>
            <person name="Haridas S."/>
            <person name="Albert R."/>
            <person name="Binder M."/>
            <person name="Bloem J."/>
            <person name="Labutti K."/>
            <person name="Salamov A."/>
            <person name="Andreopoulos B."/>
            <person name="Baker S.E."/>
            <person name="Barry K."/>
            <person name="Bills G."/>
            <person name="Bluhm B.H."/>
            <person name="Cannon C."/>
            <person name="Castanera R."/>
            <person name="Culley D.E."/>
            <person name="Daum C."/>
            <person name="Ezra D."/>
            <person name="Gonzalez J.B."/>
            <person name="Henrissat B."/>
            <person name="Kuo A."/>
            <person name="Liang C."/>
            <person name="Lipzen A."/>
            <person name="Lutzoni F."/>
            <person name="Magnuson J."/>
            <person name="Mondo S."/>
            <person name="Nolan M."/>
            <person name="Ohm R."/>
            <person name="Pangilinan J."/>
            <person name="Park H.-J."/>
            <person name="Ramirez L."/>
            <person name="Alfaro M."/>
            <person name="Sun H."/>
            <person name="Tritt A."/>
            <person name="Yoshinaga Y."/>
            <person name="Zwiers L.-H."/>
            <person name="Turgeon B.G."/>
            <person name="Goodwin S.B."/>
            <person name="Spatafora J.W."/>
            <person name="Crous P.W."/>
            <person name="Grigoriev I.V."/>
        </authorList>
    </citation>
    <scope>NUCLEOTIDE SEQUENCE</scope>
    <source>
        <strain evidence="14">CBS 342.82</strain>
    </source>
</reference>
<keyword evidence="6 8" id="KW-0804">Transcription</keyword>
<dbReference type="SMART" id="SM00440">
    <property type="entry name" value="ZnF_C2C2"/>
    <property type="match status" value="1"/>
</dbReference>
<keyword evidence="13" id="KW-1185">Reference proteome</keyword>
<evidence type="ECO:0000256" key="3">
    <source>
        <dbReference type="ARBA" id="ARBA00022723"/>
    </source>
</evidence>
<feature type="domain" description="TFIIS-type" evidence="12">
    <location>
        <begin position="79"/>
        <end position="119"/>
    </location>
</feature>
<dbReference type="GO" id="GO:0006363">
    <property type="term" value="P:termination of RNA polymerase I transcription"/>
    <property type="evidence" value="ECO:0007669"/>
    <property type="project" value="TreeGrafter"/>
</dbReference>
<evidence type="ECO:0000256" key="10">
    <source>
        <dbReference type="PIRSR" id="PIRSR005586-2"/>
    </source>
</evidence>
<dbReference type="GO" id="GO:0055029">
    <property type="term" value="C:nuclear DNA-directed RNA polymerase complex"/>
    <property type="evidence" value="ECO:0007669"/>
    <property type="project" value="UniProtKB-ARBA"/>
</dbReference>
<feature type="binding site" evidence="9">
    <location>
        <position position="83"/>
    </location>
    <ligand>
        <name>Zn(2+)</name>
        <dbReference type="ChEBI" id="CHEBI:29105"/>
        <label>2</label>
    </ligand>
</feature>
<dbReference type="GO" id="GO:0003676">
    <property type="term" value="F:nucleic acid binding"/>
    <property type="evidence" value="ECO:0007669"/>
    <property type="project" value="InterPro"/>
</dbReference>
<proteinExistence type="inferred from homology"/>
<dbReference type="SUPFAM" id="SSF57783">
    <property type="entry name" value="Zinc beta-ribbon"/>
    <property type="match status" value="1"/>
</dbReference>
<dbReference type="PIRSF" id="PIRSF005586">
    <property type="entry name" value="RNApol_RpoM"/>
    <property type="match status" value="1"/>
</dbReference>
<feature type="binding site" evidence="9">
    <location>
        <position position="32"/>
    </location>
    <ligand>
        <name>Zn(2+)</name>
        <dbReference type="ChEBI" id="CHEBI:29105"/>
        <label>1</label>
    </ligand>
</feature>
<dbReference type="PROSITE" id="PS01030">
    <property type="entry name" value="RNA_POL_M_15KD"/>
    <property type="match status" value="1"/>
</dbReference>
<evidence type="ECO:0000256" key="2">
    <source>
        <dbReference type="ARBA" id="ARBA00022478"/>
    </source>
</evidence>
<dbReference type="AlphaFoldDB" id="A0A6J3M2J0"/>
<dbReference type="RefSeq" id="XP_033458750.1">
    <property type="nucleotide sequence ID" value="XM_033599989.1"/>
</dbReference>
<evidence type="ECO:0000313" key="13">
    <source>
        <dbReference type="Proteomes" id="UP000504637"/>
    </source>
</evidence>
<comment type="similarity">
    <text evidence="8 11">Belongs to the archaeal rpoM/eukaryotic RPA12/RPB9/RPC11 RNA polymerase family.</text>
</comment>
<protein>
    <recommendedName>
        <fullName evidence="8">DNA-directed RNA polymerase subunit</fullName>
    </recommendedName>
</protein>
<reference evidence="14" key="2">
    <citation type="submission" date="2020-04" db="EMBL/GenBank/DDBJ databases">
        <authorList>
            <consortium name="NCBI Genome Project"/>
        </authorList>
    </citation>
    <scope>NUCLEOTIDE SEQUENCE</scope>
    <source>
        <strain evidence="14">CBS 342.82</strain>
    </source>
</reference>
<dbReference type="Proteomes" id="UP000504637">
    <property type="component" value="Unplaced"/>
</dbReference>
<dbReference type="InterPro" id="IPR019761">
    <property type="entry name" value="DNA-dir_RNA_pol-M_15_CS"/>
</dbReference>
<keyword evidence="7 8" id="KW-0539">Nucleus</keyword>
<reference evidence="14" key="3">
    <citation type="submission" date="2025-08" db="UniProtKB">
        <authorList>
            <consortium name="RefSeq"/>
        </authorList>
    </citation>
    <scope>IDENTIFICATION</scope>
    <source>
        <strain evidence="14">CBS 342.82</strain>
    </source>
</reference>
<dbReference type="Pfam" id="PF02150">
    <property type="entry name" value="Zn_ribbon_RPB9"/>
    <property type="match status" value="1"/>
</dbReference>
<keyword evidence="4 10" id="KW-0863">Zinc-finger</keyword>
<evidence type="ECO:0000256" key="7">
    <source>
        <dbReference type="ARBA" id="ARBA00023242"/>
    </source>
</evidence>
<organism evidence="14">
    <name type="scientific">Dissoconium aciculare CBS 342.82</name>
    <dbReference type="NCBI Taxonomy" id="1314786"/>
    <lineage>
        <taxon>Eukaryota</taxon>
        <taxon>Fungi</taxon>
        <taxon>Dikarya</taxon>
        <taxon>Ascomycota</taxon>
        <taxon>Pezizomycotina</taxon>
        <taxon>Dothideomycetes</taxon>
        <taxon>Dothideomycetidae</taxon>
        <taxon>Mycosphaerellales</taxon>
        <taxon>Dissoconiaceae</taxon>
        <taxon>Dissoconium</taxon>
    </lineage>
</organism>
<dbReference type="GO" id="GO:0003899">
    <property type="term" value="F:DNA-directed RNA polymerase activity"/>
    <property type="evidence" value="ECO:0007669"/>
    <property type="project" value="InterPro"/>
</dbReference>
<dbReference type="InterPro" id="IPR034004">
    <property type="entry name" value="Zn_ribbon_RPA12_C"/>
</dbReference>
<feature type="binding site" evidence="9">
    <location>
        <position position="114"/>
    </location>
    <ligand>
        <name>Zn(2+)</name>
        <dbReference type="ChEBI" id="CHEBI:29105"/>
        <label>2</label>
    </ligand>
</feature>
<dbReference type="InterPro" id="IPR001222">
    <property type="entry name" value="Znf_TFIIS"/>
</dbReference>
<evidence type="ECO:0000256" key="9">
    <source>
        <dbReference type="PIRSR" id="PIRSR005586-1"/>
    </source>
</evidence>
<dbReference type="PANTHER" id="PTHR11239">
    <property type="entry name" value="DNA-DIRECTED RNA POLYMERASE"/>
    <property type="match status" value="1"/>
</dbReference>
<feature type="zinc finger region" description="C4-type" evidence="10">
    <location>
        <begin position="10"/>
        <end position="32"/>
    </location>
</feature>
<keyword evidence="2 8" id="KW-0240">DNA-directed RNA polymerase</keyword>
<sequence>MAAIGSLIFCTDCGNLLEQNVGKKTSIECDVCGSQNKDTSSKVVITTSKPNAFPSTLRTRLKTDLQEVAEAGVQTDVGTKETCGKCGSDDARYYELQLRSADEGSTIFYTCQQCGHKWRNDN</sequence>
<feature type="binding site" evidence="9">
    <location>
        <position position="111"/>
    </location>
    <ligand>
        <name>Zn(2+)</name>
        <dbReference type="ChEBI" id="CHEBI:29105"/>
        <label>2</label>
    </ligand>
</feature>
<feature type="binding site" evidence="9">
    <location>
        <position position="13"/>
    </location>
    <ligand>
        <name>Zn(2+)</name>
        <dbReference type="ChEBI" id="CHEBI:29105"/>
        <label>1</label>
    </ligand>
</feature>
<feature type="binding site" evidence="9">
    <location>
        <position position="86"/>
    </location>
    <ligand>
        <name>Zn(2+)</name>
        <dbReference type="ChEBI" id="CHEBI:29105"/>
        <label>2</label>
    </ligand>
</feature>
<evidence type="ECO:0000256" key="5">
    <source>
        <dbReference type="ARBA" id="ARBA00022833"/>
    </source>
</evidence>
<comment type="function">
    <text evidence="8">DNA-dependent RNA polymerase catalyzes the transcription of DNA into RNA using the four ribonucleoside triphosphates as substrates.</text>
</comment>
<dbReference type="PROSITE" id="PS00466">
    <property type="entry name" value="ZF_TFIIS_1"/>
    <property type="match status" value="1"/>
</dbReference>
<keyword evidence="3 9" id="KW-0479">Metal-binding</keyword>
<dbReference type="GeneID" id="54357788"/>
<dbReference type="OrthoDB" id="10056816at2759"/>
<evidence type="ECO:0000313" key="14">
    <source>
        <dbReference type="RefSeq" id="XP_033458750.1"/>
    </source>
</evidence>
<dbReference type="PANTHER" id="PTHR11239:SF14">
    <property type="entry name" value="DNA-DIRECTED RNA POLYMERASE I SUBUNIT RPA12"/>
    <property type="match status" value="1"/>
</dbReference>
<dbReference type="InterPro" id="IPR001529">
    <property type="entry name" value="Zn_ribbon_RPB9"/>
</dbReference>
<name>A0A6J3M2J0_9PEZI</name>
<evidence type="ECO:0000256" key="1">
    <source>
        <dbReference type="ARBA" id="ARBA00004604"/>
    </source>
</evidence>
<evidence type="ECO:0000259" key="12">
    <source>
        <dbReference type="PROSITE" id="PS51133"/>
    </source>
</evidence>
<feature type="binding site" evidence="9">
    <location>
        <position position="29"/>
    </location>
    <ligand>
        <name>Zn(2+)</name>
        <dbReference type="ChEBI" id="CHEBI:29105"/>
        <label>1</label>
    </ligand>
</feature>
<gene>
    <name evidence="14" type="ORF">K489DRAFT_254656</name>
</gene>
<evidence type="ECO:0000256" key="8">
    <source>
        <dbReference type="PIRNR" id="PIRNR005586"/>
    </source>
</evidence>
<evidence type="ECO:0000256" key="4">
    <source>
        <dbReference type="ARBA" id="ARBA00022771"/>
    </source>
</evidence>
<feature type="binding site" evidence="9">
    <location>
        <position position="10"/>
    </location>
    <ligand>
        <name>Zn(2+)</name>
        <dbReference type="ChEBI" id="CHEBI:29105"/>
        <label>1</label>
    </ligand>
</feature>
<dbReference type="GO" id="GO:0005736">
    <property type="term" value="C:RNA polymerase I complex"/>
    <property type="evidence" value="ECO:0007669"/>
    <property type="project" value="TreeGrafter"/>
</dbReference>
<accession>A0A6J3M2J0</accession>
<evidence type="ECO:0000256" key="11">
    <source>
        <dbReference type="RuleBase" id="RU003474"/>
    </source>
</evidence>
<dbReference type="InterPro" id="IPR012164">
    <property type="entry name" value="Rpa12/Rpb9/Rpc10/TFS"/>
</dbReference>
<dbReference type="PROSITE" id="PS51133">
    <property type="entry name" value="ZF_TFIIS_2"/>
    <property type="match status" value="1"/>
</dbReference>
<dbReference type="Pfam" id="PF01096">
    <property type="entry name" value="Zn_ribbon_TFIIS"/>
    <property type="match status" value="1"/>
</dbReference>
<comment type="subcellular location">
    <subcellularLocation>
        <location evidence="1">Nucleus</location>
        <location evidence="1">Nucleolus</location>
    </subcellularLocation>
</comment>
<evidence type="ECO:0000256" key="6">
    <source>
        <dbReference type="ARBA" id="ARBA00023163"/>
    </source>
</evidence>